<dbReference type="GO" id="GO:0008270">
    <property type="term" value="F:zinc ion binding"/>
    <property type="evidence" value="ECO:0007669"/>
    <property type="project" value="InterPro"/>
</dbReference>
<gene>
    <name evidence="3" type="ORF">BBA_09679</name>
</gene>
<keyword evidence="1" id="KW-0539">Nucleus</keyword>
<keyword evidence="4" id="KW-1185">Reference proteome</keyword>
<protein>
    <submittedName>
        <fullName evidence="3">C6 transcription factor, putative</fullName>
    </submittedName>
</protein>
<dbReference type="HOGENOM" id="CLU_019833_0_0_1"/>
<dbReference type="PANTHER" id="PTHR47256:SF1">
    <property type="entry name" value="ZN(II)2CYS6 TRANSCRIPTION FACTOR (EUROFUNG)"/>
    <property type="match status" value="1"/>
</dbReference>
<sequence>MARKYRPLRPIPDSSHSGSGSSSSLAVNSSLINKRKRVGVAVACDACRRRKIRRSVECIYEPKTPHKESGSSESNTGSASRSNTGSNSTGSSGDGLIEAVQLLNKIPPQDTTTVLRSLKDITDASFILSHLRGRVTELERHPQAVTTELDSLSRTIDLENRYPSAYPILDPLDVCMQSSLFQQLAESGSYKFPSCSLPIRKWTNVPVSNDLACRIILFYLETEHPALCPFDPELFIDDLITEGPHCTALLVNALMYWACQMYITIDSEVRDLVDAFRTEAERLWHIDKMAPSVLTMASAQFLGFGHLVQGRDRSFLAYLSEATRIGTQLGLFGKTSEVNQSPANKIAPGEVRATAYSAWGTFNWIMLLGLFYHQPGVEYPATPPNLPIPCKARRSDNAHRLDTTISDLSEYCDESFVLFCELWRKMHEVAIVYYNGEAGAISGRVPVQFAEDTFQGLMELMNRLPLVLTRNEDNPHHVVIFHLWLHAAILDIFRPFLEAVPDAHRPNHPRHSRTNADTIYAASVEQLKRLIIIYRSQYVSSGHTIIWHTAMLYVANAVLRSRGEGWLSYFLLCLYGYQSLWTSYPIVKPIARGLLSMAMRRGGISSDKARQILVDLGNNCPEALHHGEIRATFMLDLDLAMSDPNAAKAEAQAEAFEDTAMVVDYTNAFSSQEAVG</sequence>
<proteinExistence type="predicted"/>
<evidence type="ECO:0000256" key="1">
    <source>
        <dbReference type="ARBA" id="ARBA00023242"/>
    </source>
</evidence>
<dbReference type="AlphaFoldDB" id="J5J3T6"/>
<dbReference type="STRING" id="655819.J5J3T6"/>
<dbReference type="Proteomes" id="UP000002762">
    <property type="component" value="Unassembled WGS sequence"/>
</dbReference>
<dbReference type="GO" id="GO:0000981">
    <property type="term" value="F:DNA-binding transcription factor activity, RNA polymerase II-specific"/>
    <property type="evidence" value="ECO:0007669"/>
    <property type="project" value="InterPro"/>
</dbReference>
<dbReference type="GeneID" id="19892691"/>
<name>J5J3T6_BEAB2</name>
<evidence type="ECO:0000313" key="3">
    <source>
        <dbReference type="EMBL" id="EJP61383.1"/>
    </source>
</evidence>
<dbReference type="OrthoDB" id="10261408at2759"/>
<reference evidence="3 4" key="1">
    <citation type="journal article" date="2012" name="Sci. Rep.">
        <title>Genomic perspectives on the evolution of fungal entomopathogenicity in Beauveria bassiana.</title>
        <authorList>
            <person name="Xiao G."/>
            <person name="Ying S.H."/>
            <person name="Zheng P."/>
            <person name="Wang Z.L."/>
            <person name="Zhang S."/>
            <person name="Xie X.Q."/>
            <person name="Shang Y."/>
            <person name="St Leger R.J."/>
            <person name="Zhao G.P."/>
            <person name="Wang C."/>
            <person name="Feng M.G."/>
        </authorList>
    </citation>
    <scope>NUCLEOTIDE SEQUENCE [LARGE SCALE GENOMIC DNA]</scope>
    <source>
        <strain evidence="3 4">ARSEF 2860</strain>
    </source>
</reference>
<dbReference type="InterPro" id="IPR053187">
    <property type="entry name" value="Notoamide_regulator"/>
</dbReference>
<feature type="compositionally biased region" description="Low complexity" evidence="2">
    <location>
        <begin position="71"/>
        <end position="91"/>
    </location>
</feature>
<dbReference type="RefSeq" id="XP_008602998.1">
    <property type="nucleotide sequence ID" value="XM_008604776.1"/>
</dbReference>
<dbReference type="PANTHER" id="PTHR47256">
    <property type="entry name" value="ZN(II)2CYS6 TRANSCRIPTION FACTOR (EUROFUNG)-RELATED"/>
    <property type="match status" value="1"/>
</dbReference>
<dbReference type="EMBL" id="JH725211">
    <property type="protein sequence ID" value="EJP61383.1"/>
    <property type="molecule type" value="Genomic_DNA"/>
</dbReference>
<organism evidence="3 4">
    <name type="scientific">Beauveria bassiana (strain ARSEF 2860)</name>
    <name type="common">White muscardine disease fungus</name>
    <name type="synonym">Tritirachium shiotae</name>
    <dbReference type="NCBI Taxonomy" id="655819"/>
    <lineage>
        <taxon>Eukaryota</taxon>
        <taxon>Fungi</taxon>
        <taxon>Dikarya</taxon>
        <taxon>Ascomycota</taxon>
        <taxon>Pezizomycotina</taxon>
        <taxon>Sordariomycetes</taxon>
        <taxon>Hypocreomycetidae</taxon>
        <taxon>Hypocreales</taxon>
        <taxon>Cordycipitaceae</taxon>
        <taxon>Beauveria</taxon>
    </lineage>
</organism>
<dbReference type="InterPro" id="IPR001138">
    <property type="entry name" value="Zn2Cys6_DnaBD"/>
</dbReference>
<feature type="region of interest" description="Disordered" evidence="2">
    <location>
        <begin position="63"/>
        <end position="93"/>
    </location>
</feature>
<feature type="region of interest" description="Disordered" evidence="2">
    <location>
        <begin position="1"/>
        <end position="25"/>
    </location>
</feature>
<dbReference type="InParanoid" id="J5J3T6"/>
<evidence type="ECO:0000256" key="2">
    <source>
        <dbReference type="SAM" id="MobiDB-lite"/>
    </source>
</evidence>
<dbReference type="CDD" id="cd00067">
    <property type="entry name" value="GAL4"/>
    <property type="match status" value="1"/>
</dbReference>
<dbReference type="CDD" id="cd12148">
    <property type="entry name" value="fungal_TF_MHR"/>
    <property type="match status" value="1"/>
</dbReference>
<feature type="compositionally biased region" description="Low complexity" evidence="2">
    <location>
        <begin position="14"/>
        <end position="25"/>
    </location>
</feature>
<accession>J5J3T6</accession>
<evidence type="ECO:0000313" key="4">
    <source>
        <dbReference type="Proteomes" id="UP000002762"/>
    </source>
</evidence>